<keyword evidence="5" id="KW-0548">Nucleotidyltransferase</keyword>
<dbReference type="FunFam" id="3.40.50.720:FF:000033">
    <property type="entry name" value="Adenylyltransferase and sulfurtransferase MOCS3"/>
    <property type="match status" value="1"/>
</dbReference>
<dbReference type="Pfam" id="PF00899">
    <property type="entry name" value="ThiF"/>
    <property type="match status" value="1"/>
</dbReference>
<dbReference type="InterPro" id="IPR045886">
    <property type="entry name" value="ThiF/MoeB/HesA"/>
</dbReference>
<dbReference type="GO" id="GO:0008641">
    <property type="term" value="F:ubiquitin-like modifier activating enzyme activity"/>
    <property type="evidence" value="ECO:0007669"/>
    <property type="project" value="InterPro"/>
</dbReference>
<dbReference type="GO" id="GO:0016779">
    <property type="term" value="F:nucleotidyltransferase activity"/>
    <property type="evidence" value="ECO:0007669"/>
    <property type="project" value="UniProtKB-KW"/>
</dbReference>
<dbReference type="RefSeq" id="WP_013349527.1">
    <property type="nucleotide sequence ID" value="NZ_JABUYH010000007.1"/>
</dbReference>
<evidence type="ECO:0000256" key="3">
    <source>
        <dbReference type="ARBA" id="ARBA00022840"/>
    </source>
</evidence>
<sequence length="381" mass="40765">MTRAPLVSAGAELEPAELARYSRHLTLPGVGAEGQRLIANAKVLVIGAGGLGSPIASYLIAAGVGTLGVVDDDRVELSNLQRQIMHREHDVGRLKVDSVPRLAHELNQHVRITTVAQKLDETNAVALFSDYDLVIDGSDNFATRYLSNDAAEITGTPLVWGTLFQFSGQVSVFDPRTGPMLRDLFPEIPDADSVPSCAEGGVFGALCGVIGSVMCTEALKLITGVGTTLSGKLWLYDALDASVRTLSFSKDPKRDPVVELGQYQAAACGIEKQDLELSVGQLTEMEAQEAVLVVDVREGWEREIVAIPHSQHVPLAQLHEGELAELARSASKIVFVCKTGARSYQAAQNFASGPTSSIPVYSLSGGTLEWVKQVQGRDLAY</sequence>
<reference evidence="5 6" key="1">
    <citation type="journal article" date="2017" name="Elife">
        <title>Extensive horizontal gene transfer in cheese-associated bacteria.</title>
        <authorList>
            <person name="Bonham K.S."/>
            <person name="Wolfe B.E."/>
            <person name="Dutton R.J."/>
        </authorList>
    </citation>
    <scope>NUCLEOTIDE SEQUENCE [LARGE SCALE GENOMIC DNA]</scope>
    <source>
        <strain evidence="5 6">JB182</strain>
    </source>
</reference>
<dbReference type="SUPFAM" id="SSF69572">
    <property type="entry name" value="Activating enzymes of the ubiquitin-like proteins"/>
    <property type="match status" value="1"/>
</dbReference>
<dbReference type="Proteomes" id="UP000235739">
    <property type="component" value="Unassembled WGS sequence"/>
</dbReference>
<dbReference type="PROSITE" id="PS50206">
    <property type="entry name" value="RHODANESE_3"/>
    <property type="match status" value="1"/>
</dbReference>
<gene>
    <name evidence="5" type="ORF">CIK84_02345</name>
</gene>
<dbReference type="GO" id="GO:0005524">
    <property type="term" value="F:ATP binding"/>
    <property type="evidence" value="ECO:0007669"/>
    <property type="project" value="UniProtKB-KW"/>
</dbReference>
<dbReference type="GeneID" id="303185777"/>
<proteinExistence type="predicted"/>
<dbReference type="InterPro" id="IPR001763">
    <property type="entry name" value="Rhodanese-like_dom"/>
</dbReference>
<dbReference type="Gene3D" id="3.40.250.10">
    <property type="entry name" value="Rhodanese-like domain"/>
    <property type="match status" value="1"/>
</dbReference>
<evidence type="ECO:0000256" key="2">
    <source>
        <dbReference type="ARBA" id="ARBA00022741"/>
    </source>
</evidence>
<evidence type="ECO:0000313" key="6">
    <source>
        <dbReference type="Proteomes" id="UP000235739"/>
    </source>
</evidence>
<dbReference type="Pfam" id="PF00581">
    <property type="entry name" value="Rhodanese"/>
    <property type="match status" value="1"/>
</dbReference>
<dbReference type="AlphaFoldDB" id="A0A2N7S2W7"/>
<dbReference type="GO" id="GO:0004792">
    <property type="term" value="F:thiosulfate-cyanide sulfurtransferase activity"/>
    <property type="evidence" value="ECO:0007669"/>
    <property type="project" value="TreeGrafter"/>
</dbReference>
<evidence type="ECO:0000259" key="4">
    <source>
        <dbReference type="PROSITE" id="PS50206"/>
    </source>
</evidence>
<organism evidence="5 6">
    <name type="scientific">Glutamicibacter arilaitensis</name>
    <dbReference type="NCBI Taxonomy" id="256701"/>
    <lineage>
        <taxon>Bacteria</taxon>
        <taxon>Bacillati</taxon>
        <taxon>Actinomycetota</taxon>
        <taxon>Actinomycetes</taxon>
        <taxon>Micrococcales</taxon>
        <taxon>Micrococcaceae</taxon>
        <taxon>Glutamicibacter</taxon>
    </lineage>
</organism>
<dbReference type="InterPro" id="IPR036873">
    <property type="entry name" value="Rhodanese-like_dom_sf"/>
</dbReference>
<keyword evidence="3" id="KW-0067">ATP-binding</keyword>
<dbReference type="GO" id="GO:0008146">
    <property type="term" value="F:sulfotransferase activity"/>
    <property type="evidence" value="ECO:0007669"/>
    <property type="project" value="TreeGrafter"/>
</dbReference>
<name>A0A2N7S2W7_9MICC</name>
<dbReference type="PANTHER" id="PTHR10953:SF102">
    <property type="entry name" value="ADENYLYLTRANSFERASE AND SULFURTRANSFERASE MOCS3"/>
    <property type="match status" value="1"/>
</dbReference>
<keyword evidence="2" id="KW-0547">Nucleotide-binding</keyword>
<dbReference type="CDD" id="cd00757">
    <property type="entry name" value="ThiF_MoeB_HesA_family"/>
    <property type="match status" value="1"/>
</dbReference>
<dbReference type="SMART" id="SM00450">
    <property type="entry name" value="RHOD"/>
    <property type="match status" value="1"/>
</dbReference>
<dbReference type="CDD" id="cd00158">
    <property type="entry name" value="RHOD"/>
    <property type="match status" value="1"/>
</dbReference>
<dbReference type="GO" id="GO:0005829">
    <property type="term" value="C:cytosol"/>
    <property type="evidence" value="ECO:0007669"/>
    <property type="project" value="TreeGrafter"/>
</dbReference>
<dbReference type="PANTHER" id="PTHR10953">
    <property type="entry name" value="UBIQUITIN-ACTIVATING ENZYME E1"/>
    <property type="match status" value="1"/>
</dbReference>
<dbReference type="NCBIfam" id="NF004281">
    <property type="entry name" value="PRK05690.1"/>
    <property type="match status" value="1"/>
</dbReference>
<evidence type="ECO:0000256" key="1">
    <source>
        <dbReference type="ARBA" id="ARBA00022679"/>
    </source>
</evidence>
<keyword evidence="1 5" id="KW-0808">Transferase</keyword>
<dbReference type="EMBL" id="PNQX01000001">
    <property type="protein sequence ID" value="PMQ20475.1"/>
    <property type="molecule type" value="Genomic_DNA"/>
</dbReference>
<feature type="domain" description="Rhodanese" evidence="4">
    <location>
        <begin position="287"/>
        <end position="379"/>
    </location>
</feature>
<dbReference type="InterPro" id="IPR000594">
    <property type="entry name" value="ThiF_NAD_FAD-bd"/>
</dbReference>
<comment type="caution">
    <text evidence="5">The sequence shown here is derived from an EMBL/GenBank/DDBJ whole genome shotgun (WGS) entry which is preliminary data.</text>
</comment>
<dbReference type="OMA" id="IPDVGMD"/>
<dbReference type="InterPro" id="IPR035985">
    <property type="entry name" value="Ubiquitin-activating_enz"/>
</dbReference>
<evidence type="ECO:0000313" key="5">
    <source>
        <dbReference type="EMBL" id="PMQ20475.1"/>
    </source>
</evidence>
<dbReference type="Gene3D" id="3.40.50.720">
    <property type="entry name" value="NAD(P)-binding Rossmann-like Domain"/>
    <property type="match status" value="1"/>
</dbReference>
<accession>A0A2N7S2W7</accession>
<protein>
    <submittedName>
        <fullName evidence="5">Molybdopterin-synthase adenylyltransferase MoeB</fullName>
    </submittedName>
</protein>